<dbReference type="Proteomes" id="UP000596661">
    <property type="component" value="Chromosome 3"/>
</dbReference>
<name>A0A803P648_CANSA</name>
<proteinExistence type="predicted"/>
<reference evidence="1" key="1">
    <citation type="submission" date="2018-11" db="EMBL/GenBank/DDBJ databases">
        <authorList>
            <person name="Grassa J C."/>
        </authorList>
    </citation>
    <scope>NUCLEOTIDE SEQUENCE [LARGE SCALE GENOMIC DNA]</scope>
</reference>
<evidence type="ECO:0000313" key="1">
    <source>
        <dbReference type="EnsemblPlants" id="cds.evm.model.03.1648"/>
    </source>
</evidence>
<evidence type="ECO:0000313" key="2">
    <source>
        <dbReference type="Proteomes" id="UP000596661"/>
    </source>
</evidence>
<organism evidence="1 2">
    <name type="scientific">Cannabis sativa</name>
    <name type="common">Hemp</name>
    <name type="synonym">Marijuana</name>
    <dbReference type="NCBI Taxonomy" id="3483"/>
    <lineage>
        <taxon>Eukaryota</taxon>
        <taxon>Viridiplantae</taxon>
        <taxon>Streptophyta</taxon>
        <taxon>Embryophyta</taxon>
        <taxon>Tracheophyta</taxon>
        <taxon>Spermatophyta</taxon>
        <taxon>Magnoliopsida</taxon>
        <taxon>eudicotyledons</taxon>
        <taxon>Gunneridae</taxon>
        <taxon>Pentapetalae</taxon>
        <taxon>rosids</taxon>
        <taxon>fabids</taxon>
        <taxon>Rosales</taxon>
        <taxon>Cannabaceae</taxon>
        <taxon>Cannabis</taxon>
    </lineage>
</organism>
<reference evidence="1" key="2">
    <citation type="submission" date="2021-03" db="UniProtKB">
        <authorList>
            <consortium name="EnsemblPlants"/>
        </authorList>
    </citation>
    <scope>IDENTIFICATION</scope>
</reference>
<keyword evidence="2" id="KW-1185">Reference proteome</keyword>
<sequence length="110" mass="12493">MLGCEEGDGNDHKFGLKCHLQSDWPECGRYESEGLDVQKLHFNIQDKVKKFIDLSAKFNLHEVIWTPRSCNGVVHSVARWANQNNMFGVLDLANFDDFLQSIAADGHTRS</sequence>
<dbReference type="EnsemblPlants" id="evm.model.03.1648">
    <property type="protein sequence ID" value="cds.evm.model.03.1648"/>
    <property type="gene ID" value="evm.TU.03.1648"/>
</dbReference>
<dbReference type="Gramene" id="evm.model.03.1648">
    <property type="protein sequence ID" value="cds.evm.model.03.1648"/>
    <property type="gene ID" value="evm.TU.03.1648"/>
</dbReference>
<dbReference type="AlphaFoldDB" id="A0A803P648"/>
<protein>
    <submittedName>
        <fullName evidence="1">Uncharacterized protein</fullName>
    </submittedName>
</protein>
<accession>A0A803P648</accession>
<dbReference type="EMBL" id="UZAU01000327">
    <property type="status" value="NOT_ANNOTATED_CDS"/>
    <property type="molecule type" value="Genomic_DNA"/>
</dbReference>